<evidence type="ECO:0000313" key="2">
    <source>
        <dbReference type="Proteomes" id="UP000187455"/>
    </source>
</evidence>
<proteinExistence type="predicted"/>
<name>A0A1R0H086_9FUNG</name>
<evidence type="ECO:0000313" key="1">
    <source>
        <dbReference type="EMBL" id="OLY82561.1"/>
    </source>
</evidence>
<protein>
    <submittedName>
        <fullName evidence="1">Uncharacterized protein</fullName>
    </submittedName>
</protein>
<dbReference type="AlphaFoldDB" id="A0A1R0H086"/>
<keyword evidence="2" id="KW-1185">Reference proteome</keyword>
<reference evidence="1 2" key="1">
    <citation type="journal article" date="2016" name="Mol. Biol. Evol.">
        <title>Genome-Wide Survey of Gut Fungi (Harpellales) Reveals the First Horizontally Transferred Ubiquitin Gene from a Mosquito Host.</title>
        <authorList>
            <person name="Wang Y."/>
            <person name="White M.M."/>
            <person name="Kvist S."/>
            <person name="Moncalvo J.M."/>
        </authorList>
    </citation>
    <scope>NUCLEOTIDE SEQUENCE [LARGE SCALE GENOMIC DNA]</scope>
    <source>
        <strain evidence="1 2">ALG-7-W6</strain>
    </source>
</reference>
<dbReference type="EMBL" id="LSSL01001420">
    <property type="protein sequence ID" value="OLY82561.1"/>
    <property type="molecule type" value="Genomic_DNA"/>
</dbReference>
<comment type="caution">
    <text evidence="1">The sequence shown here is derived from an EMBL/GenBank/DDBJ whole genome shotgun (WGS) entry which is preliminary data.</text>
</comment>
<accession>A0A1R0H086</accession>
<sequence>MLELWMLYSGIGMVRVVNNRRHIRTHGNNRTVLGKNPINNKVRIRARMPKKHQLRIPFLDRAHNDIDGKHNKKNIEHEKDYIEGVAVLVQEPVQPQQHVRAAGYRHHIVHARLFHHFGWIVL</sequence>
<gene>
    <name evidence="1" type="ORF">AYI68_g3317</name>
</gene>
<dbReference type="Proteomes" id="UP000187455">
    <property type="component" value="Unassembled WGS sequence"/>
</dbReference>
<organism evidence="1 2">
    <name type="scientific">Smittium mucronatum</name>
    <dbReference type="NCBI Taxonomy" id="133383"/>
    <lineage>
        <taxon>Eukaryota</taxon>
        <taxon>Fungi</taxon>
        <taxon>Fungi incertae sedis</taxon>
        <taxon>Zoopagomycota</taxon>
        <taxon>Kickxellomycotina</taxon>
        <taxon>Harpellomycetes</taxon>
        <taxon>Harpellales</taxon>
        <taxon>Legeriomycetaceae</taxon>
        <taxon>Smittium</taxon>
    </lineage>
</organism>